<protein>
    <submittedName>
        <fullName evidence="1">Uncharacterized protein</fullName>
    </submittedName>
</protein>
<evidence type="ECO:0000313" key="1">
    <source>
        <dbReference type="EMBL" id="KKL27368.1"/>
    </source>
</evidence>
<sequence>MNTIEDERQWYLRIANNWKSSLSLAFQKDGDFLQRVIADVGRLERELRSVLPLYRDGGCTYCIRGDSLRSNRVHYLGDGREEKCLYHRAYAGTRALLGIPDEPAACVTCGKSGIM</sequence>
<reference evidence="1" key="1">
    <citation type="journal article" date="2015" name="Nature">
        <title>Complex archaea that bridge the gap between prokaryotes and eukaryotes.</title>
        <authorList>
            <person name="Spang A."/>
            <person name="Saw J.H."/>
            <person name="Jorgensen S.L."/>
            <person name="Zaremba-Niedzwiedzka K."/>
            <person name="Martijn J."/>
            <person name="Lind A.E."/>
            <person name="van Eijk R."/>
            <person name="Schleper C."/>
            <person name="Guy L."/>
            <person name="Ettema T.J."/>
        </authorList>
    </citation>
    <scope>NUCLEOTIDE SEQUENCE</scope>
</reference>
<dbReference type="AlphaFoldDB" id="A0A0F9EU95"/>
<organism evidence="1">
    <name type="scientific">marine sediment metagenome</name>
    <dbReference type="NCBI Taxonomy" id="412755"/>
    <lineage>
        <taxon>unclassified sequences</taxon>
        <taxon>metagenomes</taxon>
        <taxon>ecological metagenomes</taxon>
    </lineage>
</organism>
<gene>
    <name evidence="1" type="ORF">LCGC14_2385880</name>
</gene>
<name>A0A0F9EU95_9ZZZZ</name>
<dbReference type="EMBL" id="LAZR01035491">
    <property type="protein sequence ID" value="KKL27368.1"/>
    <property type="molecule type" value="Genomic_DNA"/>
</dbReference>
<comment type="caution">
    <text evidence="1">The sequence shown here is derived from an EMBL/GenBank/DDBJ whole genome shotgun (WGS) entry which is preliminary data.</text>
</comment>
<proteinExistence type="predicted"/>
<accession>A0A0F9EU95</accession>